<sequence length="128" mass="14713">MSQLRSTAEHESAHAVAARHFGVRVHEISINPRTMAGRTDCDRTSLQKTAVILAAGDVWCRHLSQLPYLDRACSDLRRFERDHGLSQLWHAEREARRILTLHQRAVLALSDRLMRETRIVLDPRRQAA</sequence>
<evidence type="ECO:0000313" key="2">
    <source>
        <dbReference type="Proteomes" id="UP001595993"/>
    </source>
</evidence>
<accession>A0ABV9GAN4</accession>
<dbReference type="EMBL" id="JBHSFE010000021">
    <property type="protein sequence ID" value="MFC4611157.1"/>
    <property type="molecule type" value="Genomic_DNA"/>
</dbReference>
<dbReference type="RefSeq" id="WP_381199928.1">
    <property type="nucleotide sequence ID" value="NZ_JBHSFE010000021.1"/>
</dbReference>
<dbReference type="InterPro" id="IPR037219">
    <property type="entry name" value="Peptidase_M41-like"/>
</dbReference>
<evidence type="ECO:0000313" key="1">
    <source>
        <dbReference type="EMBL" id="MFC4611157.1"/>
    </source>
</evidence>
<dbReference type="SUPFAM" id="SSF140990">
    <property type="entry name" value="FtsH protease domain-like"/>
    <property type="match status" value="1"/>
</dbReference>
<comment type="caution">
    <text evidence="1">The sequence shown here is derived from an EMBL/GenBank/DDBJ whole genome shotgun (WGS) entry which is preliminary data.</text>
</comment>
<keyword evidence="2" id="KW-1185">Reference proteome</keyword>
<evidence type="ECO:0008006" key="3">
    <source>
        <dbReference type="Google" id="ProtNLM"/>
    </source>
</evidence>
<organism evidence="1 2">
    <name type="scientific">Streptomyces maoxianensis</name>
    <dbReference type="NCBI Taxonomy" id="1459942"/>
    <lineage>
        <taxon>Bacteria</taxon>
        <taxon>Bacillati</taxon>
        <taxon>Actinomycetota</taxon>
        <taxon>Actinomycetes</taxon>
        <taxon>Kitasatosporales</taxon>
        <taxon>Streptomycetaceae</taxon>
        <taxon>Streptomyces</taxon>
    </lineage>
</organism>
<dbReference type="Proteomes" id="UP001595993">
    <property type="component" value="Unassembled WGS sequence"/>
</dbReference>
<protein>
    <recommendedName>
        <fullName evidence="3">Peptidase M41 domain-containing protein</fullName>
    </recommendedName>
</protein>
<name>A0ABV9GAN4_9ACTN</name>
<gene>
    <name evidence="1" type="ORF">ACFO9E_25685</name>
</gene>
<proteinExistence type="predicted"/>
<reference evidence="2" key="1">
    <citation type="journal article" date="2019" name="Int. J. Syst. Evol. Microbiol.">
        <title>The Global Catalogue of Microorganisms (GCM) 10K type strain sequencing project: providing services to taxonomists for standard genome sequencing and annotation.</title>
        <authorList>
            <consortium name="The Broad Institute Genomics Platform"/>
            <consortium name="The Broad Institute Genome Sequencing Center for Infectious Disease"/>
            <person name="Wu L."/>
            <person name="Ma J."/>
        </authorList>
    </citation>
    <scope>NUCLEOTIDE SEQUENCE [LARGE SCALE GENOMIC DNA]</scope>
    <source>
        <strain evidence="2">CGMCC 4.7139</strain>
    </source>
</reference>